<organism evidence="1 2">
    <name type="scientific">Entomophthora muscae</name>
    <dbReference type="NCBI Taxonomy" id="34485"/>
    <lineage>
        <taxon>Eukaryota</taxon>
        <taxon>Fungi</taxon>
        <taxon>Fungi incertae sedis</taxon>
        <taxon>Zoopagomycota</taxon>
        <taxon>Entomophthoromycotina</taxon>
        <taxon>Entomophthoromycetes</taxon>
        <taxon>Entomophthorales</taxon>
        <taxon>Entomophthoraceae</taxon>
        <taxon>Entomophthora</taxon>
    </lineage>
</organism>
<evidence type="ECO:0000313" key="1">
    <source>
        <dbReference type="EMBL" id="KAJ9086304.1"/>
    </source>
</evidence>
<proteinExistence type="predicted"/>
<sequence length="56" mass="6425">MAHARQFIRKGIKINLTIPDPLPVKMIRDMGYDLVTIRNLERRDALTLASFGSEIQ</sequence>
<reference evidence="1" key="1">
    <citation type="submission" date="2022-04" db="EMBL/GenBank/DDBJ databases">
        <title>Genome of the entomopathogenic fungus Entomophthora muscae.</title>
        <authorList>
            <person name="Elya C."/>
            <person name="Lovett B.R."/>
            <person name="Lee E."/>
            <person name="Macias A.M."/>
            <person name="Hajek A.E."/>
            <person name="De Bivort B.L."/>
            <person name="Kasson M.T."/>
            <person name="De Fine Licht H.H."/>
            <person name="Stajich J.E."/>
        </authorList>
    </citation>
    <scope>NUCLEOTIDE SEQUENCE</scope>
    <source>
        <strain evidence="1">Berkeley</strain>
    </source>
</reference>
<name>A0ACC2UGW3_9FUNG</name>
<gene>
    <name evidence="1" type="ORF">DSO57_1005582</name>
</gene>
<protein>
    <submittedName>
        <fullName evidence="1">Uncharacterized protein</fullName>
    </submittedName>
</protein>
<evidence type="ECO:0000313" key="2">
    <source>
        <dbReference type="Proteomes" id="UP001165960"/>
    </source>
</evidence>
<comment type="caution">
    <text evidence="1">The sequence shown here is derived from an EMBL/GenBank/DDBJ whole genome shotgun (WGS) entry which is preliminary data.</text>
</comment>
<dbReference type="EMBL" id="QTSX02000725">
    <property type="protein sequence ID" value="KAJ9086304.1"/>
    <property type="molecule type" value="Genomic_DNA"/>
</dbReference>
<accession>A0ACC2UGW3</accession>
<keyword evidence="2" id="KW-1185">Reference proteome</keyword>
<dbReference type="Proteomes" id="UP001165960">
    <property type="component" value="Unassembled WGS sequence"/>
</dbReference>